<accession>A0A174QQS1</accession>
<proteinExistence type="predicted"/>
<evidence type="ECO:0000313" key="5">
    <source>
        <dbReference type="Proteomes" id="UP000524321"/>
    </source>
</evidence>
<dbReference type="PANTHER" id="PTHR34825:SF1">
    <property type="entry name" value="AAA-ATPASE-LIKE DOMAIN-CONTAINING PROTEIN"/>
    <property type="match status" value="1"/>
</dbReference>
<evidence type="ECO:0000313" key="3">
    <source>
        <dbReference type="EMBL" id="NVB75822.1"/>
    </source>
</evidence>
<reference evidence="2 4" key="1">
    <citation type="submission" date="2019-10" db="EMBL/GenBank/DDBJ databases">
        <title>Genome Sequence and Assembly of iSURF_14.</title>
        <authorList>
            <person name="Wucher B.R."/>
            <person name="Ruoff K.L."/>
            <person name="Price C.E."/>
            <person name="Valls R.R."/>
            <person name="O'Toole G.A."/>
        </authorList>
    </citation>
    <scope>NUCLEOTIDE SEQUENCE [LARGE SCALE GENOMIC DNA]</scope>
    <source>
        <strain evidence="2 4">ANK132K_3B</strain>
    </source>
</reference>
<sequence length="72" mass="8341">MEQQQLKRCSIGVQTFEKVIEGNYLYIDKTEYIYRMAHGASDYYSLSCSCRFGRSLLISTLDIPNSEIYGWG</sequence>
<dbReference type="EMBL" id="JABWDJ010000146">
    <property type="protein sequence ID" value="NVB75822.1"/>
    <property type="molecule type" value="Genomic_DNA"/>
</dbReference>
<dbReference type="Pfam" id="PF09820">
    <property type="entry name" value="AAA-ATPase_like"/>
    <property type="match status" value="1"/>
</dbReference>
<dbReference type="Proteomes" id="UP000462885">
    <property type="component" value="Unassembled WGS sequence"/>
</dbReference>
<dbReference type="PANTHER" id="PTHR34825">
    <property type="entry name" value="CONSERVED PROTEIN, WITH A WEAK D-GALACTARATE DEHYDRATASE/ALTRONATE HYDROLASE DOMAIN"/>
    <property type="match status" value="1"/>
</dbReference>
<reference evidence="3 5" key="2">
    <citation type="submission" date="2020-04" db="EMBL/GenBank/DDBJ databases">
        <authorList>
            <person name="Pieper L."/>
        </authorList>
    </citation>
    <scope>NUCLEOTIDE SEQUENCE [LARGE SCALE GENOMIC DNA]</scope>
    <source>
        <strain evidence="3 5">B33</strain>
    </source>
</reference>
<dbReference type="Proteomes" id="UP000524321">
    <property type="component" value="Unassembled WGS sequence"/>
</dbReference>
<evidence type="ECO:0000313" key="4">
    <source>
        <dbReference type="Proteomes" id="UP000462885"/>
    </source>
</evidence>
<feature type="domain" description="AAA-ATPase-like" evidence="1">
    <location>
        <begin position="11"/>
        <end position="62"/>
    </location>
</feature>
<comment type="caution">
    <text evidence="2">The sequence shown here is derived from an EMBL/GenBank/DDBJ whole genome shotgun (WGS) entry which is preliminary data.</text>
</comment>
<evidence type="ECO:0000259" key="1">
    <source>
        <dbReference type="Pfam" id="PF09820"/>
    </source>
</evidence>
<reference evidence="3 5" key="3">
    <citation type="submission" date="2020-07" db="EMBL/GenBank/DDBJ databases">
        <title>Bacterial metabolism rescues the inhibition of intestinal drug absorption by food and drug additives.</title>
        <authorList>
            <person name="Zou L."/>
            <person name="Spanogiannopoulos P."/>
            <person name="Chien H.-C."/>
            <person name="Pieper L.M."/>
            <person name="Cai W."/>
            <person name="Khuri N."/>
            <person name="Pottel J."/>
            <person name="Vora B."/>
            <person name="Ni Z."/>
            <person name="Tsakalozou E."/>
            <person name="Zhang W."/>
            <person name="Shoichet B.K."/>
            <person name="Giacomini K.M."/>
            <person name="Turnbaugh P.J."/>
        </authorList>
    </citation>
    <scope>NUCLEOTIDE SEQUENCE [LARGE SCALE GENOMIC DNA]</scope>
    <source>
        <strain evidence="3 5">B33</strain>
    </source>
</reference>
<name>A0A174QQS1_PHOVU</name>
<dbReference type="EMBL" id="WCIF01000043">
    <property type="protein sequence ID" value="KAB5431871.1"/>
    <property type="molecule type" value="Genomic_DNA"/>
</dbReference>
<dbReference type="InterPro" id="IPR018631">
    <property type="entry name" value="AAA-ATPase-like_dom"/>
</dbReference>
<dbReference type="AlphaFoldDB" id="A0A174QQS1"/>
<evidence type="ECO:0000313" key="2">
    <source>
        <dbReference type="EMBL" id="KAB5431871.1"/>
    </source>
</evidence>
<organism evidence="2 4">
    <name type="scientific">Phocaeicola vulgatus</name>
    <name type="common">Bacteroides vulgatus</name>
    <dbReference type="NCBI Taxonomy" id="821"/>
    <lineage>
        <taxon>Bacteria</taxon>
        <taxon>Pseudomonadati</taxon>
        <taxon>Bacteroidota</taxon>
        <taxon>Bacteroidia</taxon>
        <taxon>Bacteroidales</taxon>
        <taxon>Bacteroidaceae</taxon>
        <taxon>Phocaeicola</taxon>
    </lineage>
</organism>
<protein>
    <submittedName>
        <fullName evidence="2">AAA family ATPase</fullName>
    </submittedName>
</protein>
<gene>
    <name evidence="2" type="ORF">F9Z94_21270</name>
    <name evidence="3" type="ORF">HUV05_20365</name>
</gene>